<keyword evidence="4 6" id="KW-0472">Membrane</keyword>
<feature type="transmembrane region" description="Helical" evidence="6">
    <location>
        <begin position="190"/>
        <end position="210"/>
    </location>
</feature>
<sequence length="380" mass="41926">MMTDKIVKVLQITGALVLWFAASMSLTAANKYLFDTMGFHYPILVTFIHTGFMSVMASMILIICPCGSDYPVVETRKYFCYIVPIATCAVTEIALSNEAYTMVSISVMTVIKSCILVVTYLVALCMGLERFRCTIFCLVCWILGAISLTVPEMEVHSFWGVVYLMIAVFLASLRWVLVHRELKVDRHSPLQLMLLTQPIGALLLAGPAFFIDVGPLSQDFDLFVDRQRQFYVVLMVTGCILLAFLLIFAEYRLVGLTSSTSLAVAGTGKEILTIFMSIEAFKERINLAAGFGIGLSIIGILLYIFERSRLAAIEEEQRPAPPTGLSPSRCRPTPIGKETLGGWREEIGALPPPARTMKQPSKPADDGRKMKIASAAPAPR</sequence>
<dbReference type="GO" id="GO:0016020">
    <property type="term" value="C:membrane"/>
    <property type="evidence" value="ECO:0007669"/>
    <property type="project" value="UniProtKB-SubCell"/>
</dbReference>
<feature type="transmembrane region" description="Helical" evidence="6">
    <location>
        <begin position="131"/>
        <end position="150"/>
    </location>
</feature>
<evidence type="ECO:0000313" key="8">
    <source>
        <dbReference type="EMBL" id="CEM50576.1"/>
    </source>
</evidence>
<dbReference type="VEuPathDB" id="CryptoDB:Cvel_3"/>
<feature type="transmembrane region" description="Helical" evidence="6">
    <location>
        <begin position="285"/>
        <end position="305"/>
    </location>
</feature>
<evidence type="ECO:0000256" key="6">
    <source>
        <dbReference type="SAM" id="Phobius"/>
    </source>
</evidence>
<dbReference type="EMBL" id="CDMZ01004701">
    <property type="protein sequence ID" value="CEM50576.1"/>
    <property type="molecule type" value="Genomic_DNA"/>
</dbReference>
<name>A0A0G4I113_9ALVE</name>
<gene>
    <name evidence="8" type="ORF">Cvel_3</name>
</gene>
<evidence type="ECO:0000256" key="5">
    <source>
        <dbReference type="SAM" id="MobiDB-lite"/>
    </source>
</evidence>
<feature type="transmembrane region" description="Helical" evidence="6">
    <location>
        <begin position="156"/>
        <end position="178"/>
    </location>
</feature>
<feature type="transmembrane region" description="Helical" evidence="6">
    <location>
        <begin position="230"/>
        <end position="249"/>
    </location>
</feature>
<dbReference type="InterPro" id="IPR004853">
    <property type="entry name" value="Sugar_P_trans_dom"/>
</dbReference>
<feature type="transmembrane region" description="Helical" evidence="6">
    <location>
        <begin position="78"/>
        <end position="96"/>
    </location>
</feature>
<dbReference type="Pfam" id="PF03151">
    <property type="entry name" value="TPT"/>
    <property type="match status" value="1"/>
</dbReference>
<feature type="region of interest" description="Disordered" evidence="5">
    <location>
        <begin position="316"/>
        <end position="380"/>
    </location>
</feature>
<feature type="domain" description="Sugar phosphate transporter" evidence="7">
    <location>
        <begin position="11"/>
        <end position="303"/>
    </location>
</feature>
<reference evidence="8" key="1">
    <citation type="submission" date="2014-11" db="EMBL/GenBank/DDBJ databases">
        <authorList>
            <person name="Otto D Thomas"/>
            <person name="Naeem Raeece"/>
        </authorList>
    </citation>
    <scope>NUCLEOTIDE SEQUENCE</scope>
</reference>
<evidence type="ECO:0000259" key="7">
    <source>
        <dbReference type="Pfam" id="PF03151"/>
    </source>
</evidence>
<evidence type="ECO:0000256" key="3">
    <source>
        <dbReference type="ARBA" id="ARBA00022989"/>
    </source>
</evidence>
<dbReference type="PANTHER" id="PTHR11132">
    <property type="entry name" value="SOLUTE CARRIER FAMILY 35"/>
    <property type="match status" value="1"/>
</dbReference>
<dbReference type="PhylomeDB" id="A0A0G4I113"/>
<evidence type="ECO:0000256" key="2">
    <source>
        <dbReference type="ARBA" id="ARBA00022692"/>
    </source>
</evidence>
<dbReference type="InterPro" id="IPR050186">
    <property type="entry name" value="TPT_transporter"/>
</dbReference>
<protein>
    <recommendedName>
        <fullName evidence="7">Sugar phosphate transporter domain-containing protein</fullName>
    </recommendedName>
</protein>
<comment type="subcellular location">
    <subcellularLocation>
        <location evidence="1">Membrane</location>
        <topology evidence="1">Multi-pass membrane protein</topology>
    </subcellularLocation>
</comment>
<evidence type="ECO:0000256" key="1">
    <source>
        <dbReference type="ARBA" id="ARBA00004141"/>
    </source>
</evidence>
<accession>A0A0G4I113</accession>
<feature type="transmembrane region" description="Helical" evidence="6">
    <location>
        <begin position="102"/>
        <end position="124"/>
    </location>
</feature>
<keyword evidence="2 6" id="KW-0812">Transmembrane</keyword>
<dbReference type="AlphaFoldDB" id="A0A0G4I113"/>
<proteinExistence type="predicted"/>
<organism evidence="8">
    <name type="scientific">Chromera velia CCMP2878</name>
    <dbReference type="NCBI Taxonomy" id="1169474"/>
    <lineage>
        <taxon>Eukaryota</taxon>
        <taxon>Sar</taxon>
        <taxon>Alveolata</taxon>
        <taxon>Colpodellida</taxon>
        <taxon>Chromeraceae</taxon>
        <taxon>Chromera</taxon>
    </lineage>
</organism>
<feature type="transmembrane region" description="Helical" evidence="6">
    <location>
        <begin position="39"/>
        <end position="66"/>
    </location>
</feature>
<keyword evidence="3 6" id="KW-1133">Transmembrane helix</keyword>
<evidence type="ECO:0000256" key="4">
    <source>
        <dbReference type="ARBA" id="ARBA00023136"/>
    </source>
</evidence>